<dbReference type="Proteomes" id="UP000595140">
    <property type="component" value="Unassembled WGS sequence"/>
</dbReference>
<protein>
    <submittedName>
        <fullName evidence="1">Uncharacterized protein</fullName>
    </submittedName>
</protein>
<keyword evidence="2" id="KW-1185">Reference proteome</keyword>
<organism evidence="1 2">
    <name type="scientific">Cuscuta campestris</name>
    <dbReference type="NCBI Taxonomy" id="132261"/>
    <lineage>
        <taxon>Eukaryota</taxon>
        <taxon>Viridiplantae</taxon>
        <taxon>Streptophyta</taxon>
        <taxon>Embryophyta</taxon>
        <taxon>Tracheophyta</taxon>
        <taxon>Spermatophyta</taxon>
        <taxon>Magnoliopsida</taxon>
        <taxon>eudicotyledons</taxon>
        <taxon>Gunneridae</taxon>
        <taxon>Pentapetalae</taxon>
        <taxon>asterids</taxon>
        <taxon>lamiids</taxon>
        <taxon>Solanales</taxon>
        <taxon>Convolvulaceae</taxon>
        <taxon>Cuscuteae</taxon>
        <taxon>Cuscuta</taxon>
        <taxon>Cuscuta subgen. Grammica</taxon>
        <taxon>Cuscuta sect. Cleistogrammica</taxon>
    </lineage>
</organism>
<dbReference type="AlphaFoldDB" id="A0A484L1C4"/>
<evidence type="ECO:0000313" key="1">
    <source>
        <dbReference type="EMBL" id="VFQ70109.1"/>
    </source>
</evidence>
<proteinExistence type="predicted"/>
<evidence type="ECO:0000313" key="2">
    <source>
        <dbReference type="Proteomes" id="UP000595140"/>
    </source>
</evidence>
<name>A0A484L1C4_9ASTE</name>
<sequence>MKSTSAYSSASIRDPGLFPKFICNSYSIHNFVYSDSGLSNSIYPSESGFPISPNVFAKIIYYESWLD</sequence>
<dbReference type="EMBL" id="OOIL02000889">
    <property type="protein sequence ID" value="VFQ70109.1"/>
    <property type="molecule type" value="Genomic_DNA"/>
</dbReference>
<reference evidence="1 2" key="1">
    <citation type="submission" date="2018-04" db="EMBL/GenBank/DDBJ databases">
        <authorList>
            <person name="Vogel A."/>
        </authorList>
    </citation>
    <scope>NUCLEOTIDE SEQUENCE [LARGE SCALE GENOMIC DNA]</scope>
</reference>
<accession>A0A484L1C4</accession>
<gene>
    <name evidence="1" type="ORF">CCAM_LOCUS11885</name>
</gene>